<accession>A0A428WIX9</accession>
<keyword evidence="2" id="KW-0808">Transferase</keyword>
<gene>
    <name evidence="2" type="ORF">DMA12_20630</name>
</gene>
<feature type="non-terminal residue" evidence="2">
    <location>
        <position position="1"/>
    </location>
</feature>
<reference evidence="2 3" key="1">
    <citation type="submission" date="2018-05" db="EMBL/GenBank/DDBJ databases">
        <title>Evolution of GPA BGCs.</title>
        <authorList>
            <person name="Waglechner N."/>
            <person name="Wright G.D."/>
        </authorList>
    </citation>
    <scope>NUCLEOTIDE SEQUENCE [LARGE SCALE GENOMIC DNA]</scope>
    <source>
        <strain evidence="2 3">DSM 5908</strain>
    </source>
</reference>
<keyword evidence="3" id="KW-1185">Reference proteome</keyword>
<comment type="caution">
    <text evidence="2">The sequence shown here is derived from an EMBL/GenBank/DDBJ whole genome shotgun (WGS) entry which is preliminary data.</text>
</comment>
<keyword evidence="2" id="KW-0418">Kinase</keyword>
<evidence type="ECO:0000256" key="1">
    <source>
        <dbReference type="SAM" id="MobiDB-lite"/>
    </source>
</evidence>
<organism evidence="2 3">
    <name type="scientific">Amycolatopsis balhimycina DSM 5908</name>
    <dbReference type="NCBI Taxonomy" id="1081091"/>
    <lineage>
        <taxon>Bacteria</taxon>
        <taxon>Bacillati</taxon>
        <taxon>Actinomycetota</taxon>
        <taxon>Actinomycetes</taxon>
        <taxon>Pseudonocardiales</taxon>
        <taxon>Pseudonocardiaceae</taxon>
        <taxon>Amycolatopsis</taxon>
    </lineage>
</organism>
<evidence type="ECO:0000313" key="2">
    <source>
        <dbReference type="EMBL" id="RSM43054.1"/>
    </source>
</evidence>
<proteinExistence type="predicted"/>
<dbReference type="GO" id="GO:0016301">
    <property type="term" value="F:kinase activity"/>
    <property type="evidence" value="ECO:0007669"/>
    <property type="project" value="UniProtKB-KW"/>
</dbReference>
<sequence>PPPPPPLRSPDPVVTEPNPDDEDTEPQLAPVAPPAAVEPDYQWPSPAELEQEDGAEDTWPFLQTVDSAASPGAVPAQRPILSLSPEAVRERMTSLQGGFRRGRHARGDDTRNQ</sequence>
<feature type="region of interest" description="Disordered" evidence="1">
    <location>
        <begin position="1"/>
        <end position="57"/>
    </location>
</feature>
<dbReference type="AlphaFoldDB" id="A0A428WIX9"/>
<evidence type="ECO:0000313" key="3">
    <source>
        <dbReference type="Proteomes" id="UP000286716"/>
    </source>
</evidence>
<name>A0A428WIX9_AMYBA</name>
<dbReference type="EMBL" id="QHHU01000027">
    <property type="protein sequence ID" value="RSM43054.1"/>
    <property type="molecule type" value="Genomic_DNA"/>
</dbReference>
<protein>
    <submittedName>
        <fullName evidence="2">Histidine kinase</fullName>
    </submittedName>
</protein>
<dbReference type="Proteomes" id="UP000286716">
    <property type="component" value="Unassembled WGS sequence"/>
</dbReference>
<feature type="region of interest" description="Disordered" evidence="1">
    <location>
        <begin position="70"/>
        <end position="113"/>
    </location>
</feature>